<dbReference type="EMBL" id="JXSL01000024">
    <property type="protein sequence ID" value="KIL99354.1"/>
    <property type="molecule type" value="Genomic_DNA"/>
</dbReference>
<feature type="transmembrane region" description="Helical" evidence="5">
    <location>
        <begin position="244"/>
        <end position="264"/>
    </location>
</feature>
<sequence length="698" mass="76996">MSAGAALPALRDELALHSGPVGHDGAPTWLLHDPLRNQFFRLTWPVFEVLSRWHLGHSEAIALSVSAETTLALEADDVSDVVEFLARSQLLKPSGSRDVERLLAIHDAHKTGWLTWALHHYLFFRVPLVRPDQWLDAILPFVEWMGRRSFRLITLGALVVGLFLVGRQWGIFTTTFVDHFSMEGLASFGIALGFAKIVHELSHALTAKSYGLRVPTMGVAFLVLMPVLYTDVNEAWKLTSRRQRLMVGGAGILSELALAAWATLAWGLLPDGTAKSLAFTLAATTWISSLAINLSPFMRFDGYFLAMDALDMPNLHNRAFALARWHLREVLFGLGETIPECFPPRIHAGVIAFAWAIWIYRLTLFLGIAMLVYHFFIKVVGVMLFCVEIGWFVARPFFVEFNQWWEKARAIRTTKRSRITFGLFSGLVLLAVVPWSSRVSAPALLKAKDHMVVYAPLPGVIGELVVKAGDKVTIGTVLARLDNPDMALRLAQIERRIGVLKYEIEAVGFDDSFRSRAQAIVQELGSVMAERTALTRDQSRLMLTASIDGTVIDLSPVVQLGQWIGPREPMMALRSGTQIEAYVAEDDLPRIAVGASATFIPEGSGGARSATVIGIDRTAVKSLADPELAVLYGGAISARFDNKSLVPDLAVYRVRLTVGGEDIFTPVRGQVLMNGERRSLVGRVLRSVAAVVIREWGA</sequence>
<keyword evidence="3 5" id="KW-1133">Transmembrane helix</keyword>
<name>A0A0C2YHW7_PARME</name>
<dbReference type="STRING" id="272627.CCC_02573"/>
<dbReference type="GO" id="GO:0016020">
    <property type="term" value="C:membrane"/>
    <property type="evidence" value="ECO:0007669"/>
    <property type="project" value="UniProtKB-SubCell"/>
</dbReference>
<feature type="transmembrane region" description="Helical" evidence="5">
    <location>
        <begin position="210"/>
        <end position="232"/>
    </location>
</feature>
<keyword evidence="2 5" id="KW-0812">Transmembrane</keyword>
<dbReference type="InterPro" id="IPR011053">
    <property type="entry name" value="Single_hybrid_motif"/>
</dbReference>
<accession>A0A0C2YHW7</accession>
<evidence type="ECO:0000256" key="5">
    <source>
        <dbReference type="SAM" id="Phobius"/>
    </source>
</evidence>
<dbReference type="InterPro" id="IPR050739">
    <property type="entry name" value="MFP"/>
</dbReference>
<evidence type="ECO:0000256" key="3">
    <source>
        <dbReference type="ARBA" id="ARBA00022989"/>
    </source>
</evidence>
<dbReference type="OrthoDB" id="9759690at2"/>
<feature type="transmembrane region" description="Helical" evidence="5">
    <location>
        <begin position="379"/>
        <end position="398"/>
    </location>
</feature>
<reference evidence="6 8" key="1">
    <citation type="submission" date="2015-01" db="EMBL/GenBank/DDBJ databases">
        <title>Genome Sequence of Magnetospirillum magnetotacticum Strain MS-1.</title>
        <authorList>
            <person name="Marinov G.K."/>
            <person name="Smalley M.D."/>
            <person name="DeSalvo G."/>
        </authorList>
    </citation>
    <scope>NUCLEOTIDE SEQUENCE [LARGE SCALE GENOMIC DNA]</scope>
    <source>
        <strain evidence="6 8">MS-1</strain>
    </source>
</reference>
<evidence type="ECO:0000313" key="6">
    <source>
        <dbReference type="EMBL" id="KIL99354.1"/>
    </source>
</evidence>
<comment type="subcellular location">
    <subcellularLocation>
        <location evidence="1">Membrane</location>
        <topology evidence="1">Single-pass membrane protein</topology>
    </subcellularLocation>
</comment>
<protein>
    <submittedName>
        <fullName evidence="6">Peptidase M50</fullName>
    </submittedName>
</protein>
<feature type="transmembrane region" description="Helical" evidence="5">
    <location>
        <begin position="350"/>
        <end position="373"/>
    </location>
</feature>
<evidence type="ECO:0000256" key="2">
    <source>
        <dbReference type="ARBA" id="ARBA00022692"/>
    </source>
</evidence>
<dbReference type="EMBL" id="JXSL01000021">
    <property type="protein sequence ID" value="KIL99794.1"/>
    <property type="molecule type" value="Genomic_DNA"/>
</dbReference>
<dbReference type="PANTHER" id="PTHR30386:SF26">
    <property type="entry name" value="TRANSPORT PROTEIN COMB"/>
    <property type="match status" value="1"/>
</dbReference>
<comment type="caution">
    <text evidence="6">The sequence shown here is derived from an EMBL/GenBank/DDBJ whole genome shotgun (WGS) entry which is preliminary data.</text>
</comment>
<dbReference type="SUPFAM" id="SSF51230">
    <property type="entry name" value="Single hybrid motif"/>
    <property type="match status" value="1"/>
</dbReference>
<dbReference type="RefSeq" id="WP_009867870.1">
    <property type="nucleotide sequence ID" value="NZ_JXSL01000021.1"/>
</dbReference>
<evidence type="ECO:0000313" key="8">
    <source>
        <dbReference type="Proteomes" id="UP000031971"/>
    </source>
</evidence>
<feature type="transmembrane region" description="Helical" evidence="5">
    <location>
        <begin position="152"/>
        <end position="172"/>
    </location>
</feature>
<dbReference type="Proteomes" id="UP000031971">
    <property type="component" value="Unassembled WGS sequence"/>
</dbReference>
<evidence type="ECO:0000256" key="4">
    <source>
        <dbReference type="ARBA" id="ARBA00023136"/>
    </source>
</evidence>
<feature type="transmembrane region" description="Helical" evidence="5">
    <location>
        <begin position="419"/>
        <end position="437"/>
    </location>
</feature>
<keyword evidence="4 5" id="KW-0472">Membrane</keyword>
<evidence type="ECO:0000313" key="7">
    <source>
        <dbReference type="EMBL" id="KIL99794.1"/>
    </source>
</evidence>
<dbReference type="PANTHER" id="PTHR30386">
    <property type="entry name" value="MEMBRANE FUSION SUBUNIT OF EMRAB-TOLC MULTIDRUG EFFLUX PUMP"/>
    <property type="match status" value="1"/>
</dbReference>
<organism evidence="6 8">
    <name type="scientific">Paramagnetospirillum magnetotacticum MS-1</name>
    <dbReference type="NCBI Taxonomy" id="272627"/>
    <lineage>
        <taxon>Bacteria</taxon>
        <taxon>Pseudomonadati</taxon>
        <taxon>Pseudomonadota</taxon>
        <taxon>Alphaproteobacteria</taxon>
        <taxon>Rhodospirillales</taxon>
        <taxon>Magnetospirillaceae</taxon>
        <taxon>Paramagnetospirillum</taxon>
    </lineage>
</organism>
<dbReference type="Gene3D" id="2.40.50.100">
    <property type="match status" value="1"/>
</dbReference>
<evidence type="ECO:0000256" key="1">
    <source>
        <dbReference type="ARBA" id="ARBA00004167"/>
    </source>
</evidence>
<proteinExistence type="predicted"/>
<keyword evidence="8" id="KW-1185">Reference proteome</keyword>
<gene>
    <name evidence="7" type="ORF">CCC_02573</name>
    <name evidence="6" type="ORF">CCC_04125</name>
</gene>
<feature type="transmembrane region" description="Helical" evidence="5">
    <location>
        <begin position="276"/>
        <end position="294"/>
    </location>
</feature>
<dbReference type="AlphaFoldDB" id="A0A0C2YHW7"/>